<comment type="caution">
    <text evidence="2">The sequence shown here is derived from an EMBL/GenBank/DDBJ whole genome shotgun (WGS) entry which is preliminary data.</text>
</comment>
<evidence type="ECO:0000256" key="1">
    <source>
        <dbReference type="SAM" id="SignalP"/>
    </source>
</evidence>
<name>A0A9D1M4X0_9PROT</name>
<organism evidence="2 3">
    <name type="scientific">Candidatus Scatocola faecipullorum</name>
    <dbReference type="NCBI Taxonomy" id="2840917"/>
    <lineage>
        <taxon>Bacteria</taxon>
        <taxon>Pseudomonadati</taxon>
        <taxon>Pseudomonadota</taxon>
        <taxon>Alphaproteobacteria</taxon>
        <taxon>Rhodospirillales</taxon>
        <taxon>Rhodospirillaceae</taxon>
        <taxon>Rhodospirillaceae incertae sedis</taxon>
        <taxon>Candidatus Scatocola</taxon>
    </lineage>
</organism>
<dbReference type="AlphaFoldDB" id="A0A9D1M4X0"/>
<dbReference type="Proteomes" id="UP000824107">
    <property type="component" value="Unassembled WGS sequence"/>
</dbReference>
<proteinExistence type="predicted"/>
<evidence type="ECO:0008006" key="4">
    <source>
        <dbReference type="Google" id="ProtNLM"/>
    </source>
</evidence>
<gene>
    <name evidence="2" type="ORF">IAD20_07735</name>
</gene>
<keyword evidence="1" id="KW-0732">Signal</keyword>
<feature type="chain" id="PRO_5038564065" description="Secreted protein" evidence="1">
    <location>
        <begin position="23"/>
        <end position="173"/>
    </location>
</feature>
<protein>
    <recommendedName>
        <fullName evidence="4">Secreted protein</fullName>
    </recommendedName>
</protein>
<reference evidence="2" key="2">
    <citation type="journal article" date="2021" name="PeerJ">
        <title>Extensive microbial diversity within the chicken gut microbiome revealed by metagenomics and culture.</title>
        <authorList>
            <person name="Gilroy R."/>
            <person name="Ravi A."/>
            <person name="Getino M."/>
            <person name="Pursley I."/>
            <person name="Horton D.L."/>
            <person name="Alikhan N.F."/>
            <person name="Baker D."/>
            <person name="Gharbi K."/>
            <person name="Hall N."/>
            <person name="Watson M."/>
            <person name="Adriaenssens E.M."/>
            <person name="Foster-Nyarko E."/>
            <person name="Jarju S."/>
            <person name="Secka A."/>
            <person name="Antonio M."/>
            <person name="Oren A."/>
            <person name="Chaudhuri R.R."/>
            <person name="La Ragione R."/>
            <person name="Hildebrand F."/>
            <person name="Pallen M.J."/>
        </authorList>
    </citation>
    <scope>NUCLEOTIDE SEQUENCE</scope>
    <source>
        <strain evidence="2">ChiW3-316</strain>
    </source>
</reference>
<reference evidence="2" key="1">
    <citation type="submission" date="2020-10" db="EMBL/GenBank/DDBJ databases">
        <authorList>
            <person name="Gilroy R."/>
        </authorList>
    </citation>
    <scope>NUCLEOTIDE SEQUENCE</scope>
    <source>
        <strain evidence="2">ChiW3-316</strain>
    </source>
</reference>
<evidence type="ECO:0000313" key="3">
    <source>
        <dbReference type="Proteomes" id="UP000824107"/>
    </source>
</evidence>
<feature type="signal peptide" evidence="1">
    <location>
        <begin position="1"/>
        <end position="22"/>
    </location>
</feature>
<accession>A0A9D1M4X0</accession>
<evidence type="ECO:0000313" key="2">
    <source>
        <dbReference type="EMBL" id="HIU53953.1"/>
    </source>
</evidence>
<dbReference type="EMBL" id="DVNC01000051">
    <property type="protein sequence ID" value="HIU53953.1"/>
    <property type="molecule type" value="Genomic_DNA"/>
</dbReference>
<sequence>MKLSILLAGSILTSAIAGNAYAQTCAKPPSCTELGYTYTGSTSDCLSPALKCPFDTSYFNCVKKNEMVNTFAPNYNSARILSADGTTYTVGSGTLASYSCGWVLFENYDVNGGLNRFSYWYINNKEVGRQASGAGNAWTTFNSAIFFVNKNDTFKNAGQAGVNKLTFYPCKSF</sequence>